<name>A0ABQ1U2W6_9BACT</name>
<dbReference type="EMBL" id="BMHT01000003">
    <property type="protein sequence ID" value="GGF07824.1"/>
    <property type="molecule type" value="Genomic_DNA"/>
</dbReference>
<keyword evidence="1" id="KW-0732">Signal</keyword>
<comment type="caution">
    <text evidence="2">The sequence shown here is derived from an EMBL/GenBank/DDBJ whole genome shotgun (WGS) entry which is preliminary data.</text>
</comment>
<evidence type="ECO:0008006" key="4">
    <source>
        <dbReference type="Google" id="ProtNLM"/>
    </source>
</evidence>
<keyword evidence="3" id="KW-1185">Reference proteome</keyword>
<sequence length="127" mass="13724">MKNTLIVFACFLLASCSLGSENTCRGSAVTYIAQATGPRTSRANEDVKFTVSFAAENSCGKFDKFIQERVGDSVKVALSVSYDGCVCTQVAVPIQADYTFKPTQPGTYYLKFLSGPTTYTVDTLTVQ</sequence>
<accession>A0ABQ1U2W6</accession>
<feature type="signal peptide" evidence="1">
    <location>
        <begin position="1"/>
        <end position="19"/>
    </location>
</feature>
<reference evidence="3" key="1">
    <citation type="journal article" date="2019" name="Int. J. Syst. Evol. Microbiol.">
        <title>The Global Catalogue of Microorganisms (GCM) 10K type strain sequencing project: providing services to taxonomists for standard genome sequencing and annotation.</title>
        <authorList>
            <consortium name="The Broad Institute Genomics Platform"/>
            <consortium name="The Broad Institute Genome Sequencing Center for Infectious Disease"/>
            <person name="Wu L."/>
            <person name="Ma J."/>
        </authorList>
    </citation>
    <scope>NUCLEOTIDE SEQUENCE [LARGE SCALE GENOMIC DNA]</scope>
    <source>
        <strain evidence="3">CGMCC 1.15197</strain>
    </source>
</reference>
<dbReference type="RefSeq" id="WP_188813434.1">
    <property type="nucleotide sequence ID" value="NZ_BMHT01000003.1"/>
</dbReference>
<proteinExistence type="predicted"/>
<evidence type="ECO:0000313" key="3">
    <source>
        <dbReference type="Proteomes" id="UP000632273"/>
    </source>
</evidence>
<evidence type="ECO:0000256" key="1">
    <source>
        <dbReference type="SAM" id="SignalP"/>
    </source>
</evidence>
<feature type="chain" id="PRO_5047285150" description="GOLD domain-containing protein" evidence="1">
    <location>
        <begin position="20"/>
        <end position="127"/>
    </location>
</feature>
<organism evidence="2 3">
    <name type="scientific">Hymenobacter cavernae</name>
    <dbReference type="NCBI Taxonomy" id="2044852"/>
    <lineage>
        <taxon>Bacteria</taxon>
        <taxon>Pseudomonadati</taxon>
        <taxon>Bacteroidota</taxon>
        <taxon>Cytophagia</taxon>
        <taxon>Cytophagales</taxon>
        <taxon>Hymenobacteraceae</taxon>
        <taxon>Hymenobacter</taxon>
    </lineage>
</organism>
<dbReference type="PROSITE" id="PS51257">
    <property type="entry name" value="PROKAR_LIPOPROTEIN"/>
    <property type="match status" value="1"/>
</dbReference>
<gene>
    <name evidence="2" type="ORF">GCM10011383_18690</name>
</gene>
<dbReference type="Proteomes" id="UP000632273">
    <property type="component" value="Unassembled WGS sequence"/>
</dbReference>
<protein>
    <recommendedName>
        <fullName evidence="4">GOLD domain-containing protein</fullName>
    </recommendedName>
</protein>
<evidence type="ECO:0000313" key="2">
    <source>
        <dbReference type="EMBL" id="GGF07824.1"/>
    </source>
</evidence>